<feature type="region of interest" description="Disordered" evidence="1">
    <location>
        <begin position="1"/>
        <end position="55"/>
    </location>
</feature>
<feature type="compositionally biased region" description="Polar residues" evidence="1">
    <location>
        <begin position="17"/>
        <end position="26"/>
    </location>
</feature>
<feature type="compositionally biased region" description="Pro residues" evidence="1">
    <location>
        <begin position="1"/>
        <end position="12"/>
    </location>
</feature>
<protein>
    <submittedName>
        <fullName evidence="2">Uncharacterized protein</fullName>
    </submittedName>
</protein>
<organism evidence="2 3">
    <name type="scientific">[Myrmecia] bisecta</name>
    <dbReference type="NCBI Taxonomy" id="41462"/>
    <lineage>
        <taxon>Eukaryota</taxon>
        <taxon>Viridiplantae</taxon>
        <taxon>Chlorophyta</taxon>
        <taxon>core chlorophytes</taxon>
        <taxon>Trebouxiophyceae</taxon>
        <taxon>Trebouxiales</taxon>
        <taxon>Trebouxiaceae</taxon>
        <taxon>Myrmecia</taxon>
    </lineage>
</organism>
<evidence type="ECO:0000256" key="1">
    <source>
        <dbReference type="SAM" id="MobiDB-lite"/>
    </source>
</evidence>
<dbReference type="AlphaFoldDB" id="A0AAW1Q6G0"/>
<proteinExistence type="predicted"/>
<dbReference type="Proteomes" id="UP001489004">
    <property type="component" value="Unassembled WGS sequence"/>
</dbReference>
<gene>
    <name evidence="2" type="ORF">WJX72_011877</name>
</gene>
<name>A0AAW1Q6G0_9CHLO</name>
<accession>A0AAW1Q6G0</accession>
<reference evidence="2 3" key="1">
    <citation type="journal article" date="2024" name="Nat. Commun.">
        <title>Phylogenomics reveals the evolutionary origins of lichenization in chlorophyte algae.</title>
        <authorList>
            <person name="Puginier C."/>
            <person name="Libourel C."/>
            <person name="Otte J."/>
            <person name="Skaloud P."/>
            <person name="Haon M."/>
            <person name="Grisel S."/>
            <person name="Petersen M."/>
            <person name="Berrin J.G."/>
            <person name="Delaux P.M."/>
            <person name="Dal Grande F."/>
            <person name="Keller J."/>
        </authorList>
    </citation>
    <scope>NUCLEOTIDE SEQUENCE [LARGE SCALE GENOMIC DNA]</scope>
    <source>
        <strain evidence="2 3">SAG 2043</strain>
    </source>
</reference>
<evidence type="ECO:0000313" key="2">
    <source>
        <dbReference type="EMBL" id="KAK9815914.1"/>
    </source>
</evidence>
<dbReference type="EMBL" id="JALJOR010000006">
    <property type="protein sequence ID" value="KAK9815914.1"/>
    <property type="molecule type" value="Genomic_DNA"/>
</dbReference>
<feature type="region of interest" description="Disordered" evidence="1">
    <location>
        <begin position="75"/>
        <end position="99"/>
    </location>
</feature>
<sequence>MDAAKGPPPAQPDFPAGSNNQTSQPRNPADGAVEGPSPLASPPGTGEPAGPSVYYPVVYPPTFAAHIKQDFRSLSRKFTSRKDRQPANKAEATPTGTSGYTLEAAANATQAATPHGLQMIPVTNEAPVV</sequence>
<keyword evidence="3" id="KW-1185">Reference proteome</keyword>
<evidence type="ECO:0000313" key="3">
    <source>
        <dbReference type="Proteomes" id="UP001489004"/>
    </source>
</evidence>
<comment type="caution">
    <text evidence="2">The sequence shown here is derived from an EMBL/GenBank/DDBJ whole genome shotgun (WGS) entry which is preliminary data.</text>
</comment>